<protein>
    <submittedName>
        <fullName evidence="2">Uncharacterized protein</fullName>
    </submittedName>
</protein>
<dbReference type="PANTHER" id="PTHR36486:SF2">
    <property type="entry name" value="OS01G0977800 PROTEIN"/>
    <property type="match status" value="1"/>
</dbReference>
<organism evidence="2 3">
    <name type="scientific">Quercus suber</name>
    <name type="common">Cork oak</name>
    <dbReference type="NCBI Taxonomy" id="58331"/>
    <lineage>
        <taxon>Eukaryota</taxon>
        <taxon>Viridiplantae</taxon>
        <taxon>Streptophyta</taxon>
        <taxon>Embryophyta</taxon>
        <taxon>Tracheophyta</taxon>
        <taxon>Spermatophyta</taxon>
        <taxon>Magnoliopsida</taxon>
        <taxon>eudicotyledons</taxon>
        <taxon>Gunneridae</taxon>
        <taxon>Pentapetalae</taxon>
        <taxon>rosids</taxon>
        <taxon>fabids</taxon>
        <taxon>Fagales</taxon>
        <taxon>Fagaceae</taxon>
        <taxon>Quercus</taxon>
    </lineage>
</organism>
<feature type="region of interest" description="Disordered" evidence="1">
    <location>
        <begin position="152"/>
        <end position="179"/>
    </location>
</feature>
<proteinExistence type="predicted"/>
<dbReference type="Proteomes" id="UP000237347">
    <property type="component" value="Unassembled WGS sequence"/>
</dbReference>
<accession>A0AAW0LNS8</accession>
<comment type="caution">
    <text evidence="2">The sequence shown here is derived from an EMBL/GenBank/DDBJ whole genome shotgun (WGS) entry which is preliminary data.</text>
</comment>
<evidence type="ECO:0000313" key="2">
    <source>
        <dbReference type="EMBL" id="KAK7853308.1"/>
    </source>
</evidence>
<feature type="compositionally biased region" description="Polar residues" evidence="1">
    <location>
        <begin position="168"/>
        <end position="179"/>
    </location>
</feature>
<evidence type="ECO:0000313" key="3">
    <source>
        <dbReference type="Proteomes" id="UP000237347"/>
    </source>
</evidence>
<dbReference type="EMBL" id="PKMF04000066">
    <property type="protein sequence ID" value="KAK7853308.1"/>
    <property type="molecule type" value="Genomic_DNA"/>
</dbReference>
<feature type="compositionally biased region" description="Basic residues" evidence="1">
    <location>
        <begin position="158"/>
        <end position="167"/>
    </location>
</feature>
<dbReference type="InterPro" id="IPR053057">
    <property type="entry name" value="XLG_GTP-binding"/>
</dbReference>
<reference evidence="2 3" key="1">
    <citation type="journal article" date="2018" name="Sci. Data">
        <title>The draft genome sequence of cork oak.</title>
        <authorList>
            <person name="Ramos A.M."/>
            <person name="Usie A."/>
            <person name="Barbosa P."/>
            <person name="Barros P.M."/>
            <person name="Capote T."/>
            <person name="Chaves I."/>
            <person name="Simoes F."/>
            <person name="Abreu I."/>
            <person name="Carrasquinho I."/>
            <person name="Faro C."/>
            <person name="Guimaraes J.B."/>
            <person name="Mendonca D."/>
            <person name="Nobrega F."/>
            <person name="Rodrigues L."/>
            <person name="Saibo N.J.M."/>
            <person name="Varela M.C."/>
            <person name="Egas C."/>
            <person name="Matos J."/>
            <person name="Miguel C.M."/>
            <person name="Oliveira M.M."/>
            <person name="Ricardo C.P."/>
            <person name="Goncalves S."/>
        </authorList>
    </citation>
    <scope>NUCLEOTIDE SEQUENCE [LARGE SCALE GENOMIC DNA]</scope>
    <source>
        <strain evidence="3">cv. HL8</strain>
    </source>
</reference>
<sequence length="179" mass="20502">MPVSCAGLPCTQPERAGRRRPGIPHSNICTICSNYVYILRNRCLARKELEEMYLGIPDDSVNLTFQDLAVATQNATDKKKSNSKELNPEVIKTSKEGTPLLRIPSLDFSQALQASNNHNHNHHHHHHNYHHLDHFQRDSGDLYSVHHHHSLGVESQSHHHHHSHRNHVNPNGHSQWRVV</sequence>
<gene>
    <name evidence="2" type="ORF">CFP56_036169</name>
</gene>
<keyword evidence="3" id="KW-1185">Reference proteome</keyword>
<dbReference type="PANTHER" id="PTHR36486">
    <property type="entry name" value="OS01G0977800 PROTEIN"/>
    <property type="match status" value="1"/>
</dbReference>
<dbReference type="AlphaFoldDB" id="A0AAW0LNS8"/>
<evidence type="ECO:0000256" key="1">
    <source>
        <dbReference type="SAM" id="MobiDB-lite"/>
    </source>
</evidence>
<name>A0AAW0LNS8_QUESU</name>